<proteinExistence type="inferred from homology"/>
<keyword evidence="5 9" id="KW-0653">Protein transport</keyword>
<evidence type="ECO:0000256" key="5">
    <source>
        <dbReference type="ARBA" id="ARBA00022927"/>
    </source>
</evidence>
<comment type="similarity">
    <text evidence="9">Belongs to the TatA/E family.</text>
</comment>
<keyword evidence="4 9" id="KW-0812">Transmembrane</keyword>
<dbReference type="NCBIfam" id="TIGR01411">
    <property type="entry name" value="tatAE"/>
    <property type="match status" value="1"/>
</dbReference>
<dbReference type="InterPro" id="IPR006312">
    <property type="entry name" value="TatA/E"/>
</dbReference>
<dbReference type="GO" id="GO:0043953">
    <property type="term" value="P:protein transport by the Tat complex"/>
    <property type="evidence" value="ECO:0007669"/>
    <property type="project" value="UniProtKB-UniRule"/>
</dbReference>
<dbReference type="HAMAP" id="MF_00236">
    <property type="entry name" value="TatA_E"/>
    <property type="match status" value="1"/>
</dbReference>
<evidence type="ECO:0000313" key="11">
    <source>
        <dbReference type="Proteomes" id="UP000266016"/>
    </source>
</evidence>
<dbReference type="PRINTS" id="PR01506">
    <property type="entry name" value="TATBPROTEIN"/>
</dbReference>
<dbReference type="InterPro" id="IPR003369">
    <property type="entry name" value="TatA/B/E"/>
</dbReference>
<evidence type="ECO:0000256" key="1">
    <source>
        <dbReference type="ARBA" id="ARBA00004162"/>
    </source>
</evidence>
<comment type="subcellular location">
    <subcellularLocation>
        <location evidence="1 9">Cell membrane</location>
        <topology evidence="1 9">Single-pass membrane protein</topology>
    </subcellularLocation>
</comment>
<evidence type="ECO:0000256" key="9">
    <source>
        <dbReference type="HAMAP-Rule" id="MF_00236"/>
    </source>
</evidence>
<keyword evidence="6 9" id="KW-1133">Transmembrane helix</keyword>
<dbReference type="PANTHER" id="PTHR42982:SF1">
    <property type="entry name" value="SEC-INDEPENDENT PROTEIN TRANSLOCASE PROTEIN TATA"/>
    <property type="match status" value="1"/>
</dbReference>
<dbReference type="Gene3D" id="1.20.5.3310">
    <property type="match status" value="1"/>
</dbReference>
<comment type="function">
    <text evidence="9">Part of the twin-arginine translocation (Tat) system that transports large folded proteins containing a characteristic twin-arginine motif in their signal peptide across membranes. TatA could form the protein-conducting channel of the Tat system.</text>
</comment>
<evidence type="ECO:0000256" key="8">
    <source>
        <dbReference type="ARBA" id="ARBA00023136"/>
    </source>
</evidence>
<evidence type="ECO:0000313" key="10">
    <source>
        <dbReference type="EMBL" id="RID84100.1"/>
    </source>
</evidence>
<keyword evidence="7 9" id="KW-0811">Translocation</keyword>
<dbReference type="PANTHER" id="PTHR42982">
    <property type="entry name" value="SEC-INDEPENDENT PROTEIN TRANSLOCASE PROTEIN TATA"/>
    <property type="match status" value="1"/>
</dbReference>
<evidence type="ECO:0000256" key="4">
    <source>
        <dbReference type="ARBA" id="ARBA00022692"/>
    </source>
</evidence>
<dbReference type="RefSeq" id="WP_119117952.1">
    <property type="nucleotide sequence ID" value="NZ_QWVS01000028.1"/>
</dbReference>
<dbReference type="GO" id="GO:0008320">
    <property type="term" value="F:protein transmembrane transporter activity"/>
    <property type="evidence" value="ECO:0007669"/>
    <property type="project" value="UniProtKB-UniRule"/>
</dbReference>
<keyword evidence="8 9" id="KW-0472">Membrane</keyword>
<accession>A0A398B863</accession>
<dbReference type="GO" id="GO:0033281">
    <property type="term" value="C:TAT protein transport complex"/>
    <property type="evidence" value="ECO:0007669"/>
    <property type="project" value="UniProtKB-UniRule"/>
</dbReference>
<keyword evidence="11" id="KW-1185">Reference proteome</keyword>
<comment type="caution">
    <text evidence="10">The sequence shown here is derived from an EMBL/GenBank/DDBJ whole genome shotgun (WGS) entry which is preliminary data.</text>
</comment>
<comment type="subunit">
    <text evidence="9">Forms a complex with TatC.</text>
</comment>
<keyword evidence="3 9" id="KW-1003">Cell membrane</keyword>
<sequence length="74" mass="8174">MLSNIGFPGLLLILTLALIVFGPSKLPQIGRAIGLALKEFKEAAKDIPNEIQEQVKEEIRMAKESLPNKEKDTD</sequence>
<evidence type="ECO:0000256" key="3">
    <source>
        <dbReference type="ARBA" id="ARBA00022475"/>
    </source>
</evidence>
<evidence type="ECO:0000256" key="6">
    <source>
        <dbReference type="ARBA" id="ARBA00022989"/>
    </source>
</evidence>
<evidence type="ECO:0000256" key="2">
    <source>
        <dbReference type="ARBA" id="ARBA00022448"/>
    </source>
</evidence>
<keyword evidence="2 9" id="KW-0813">Transport</keyword>
<dbReference type="NCBIfam" id="NF011430">
    <property type="entry name" value="PRK14861.1"/>
    <property type="match status" value="1"/>
</dbReference>
<dbReference type="EMBL" id="QWVS01000028">
    <property type="protein sequence ID" value="RID84100.1"/>
    <property type="molecule type" value="Genomic_DNA"/>
</dbReference>
<reference evidence="10 11" key="1">
    <citation type="submission" date="2018-08" db="EMBL/GenBank/DDBJ databases">
        <title>Bacillus jemisoniae sp. nov., Bacillus chryseoplanitiae sp. nov., Bacillus resnikiae sp. nov., and Bacillus frankliniae sp. nov., isolated from Viking spacecraft and associated surfaces.</title>
        <authorList>
            <person name="Seuylemezian A."/>
            <person name="Vaishampayan P."/>
        </authorList>
    </citation>
    <scope>NUCLEOTIDE SEQUENCE [LARGE SCALE GENOMIC DNA]</scope>
    <source>
        <strain evidence="10 11">MA001</strain>
    </source>
</reference>
<dbReference type="Proteomes" id="UP000266016">
    <property type="component" value="Unassembled WGS sequence"/>
</dbReference>
<protein>
    <recommendedName>
        <fullName evidence="9">Sec-independent protein translocase protein TatA</fullName>
    </recommendedName>
</protein>
<name>A0A398B863_9BACI</name>
<dbReference type="Pfam" id="PF02416">
    <property type="entry name" value="TatA_B_E"/>
    <property type="match status" value="1"/>
</dbReference>
<organism evidence="10 11">
    <name type="scientific">Peribacillus asahii</name>
    <dbReference type="NCBI Taxonomy" id="228899"/>
    <lineage>
        <taxon>Bacteria</taxon>
        <taxon>Bacillati</taxon>
        <taxon>Bacillota</taxon>
        <taxon>Bacilli</taxon>
        <taxon>Bacillales</taxon>
        <taxon>Bacillaceae</taxon>
        <taxon>Peribacillus</taxon>
    </lineage>
</organism>
<evidence type="ECO:0000256" key="7">
    <source>
        <dbReference type="ARBA" id="ARBA00023010"/>
    </source>
</evidence>
<dbReference type="AlphaFoldDB" id="A0A398B863"/>
<gene>
    <name evidence="9 10" type="primary">tatA</name>
    <name evidence="10" type="ORF">D1953_14755</name>
</gene>